<name>A0A7J6UWJ1_THATH</name>
<accession>A0A7J6UWJ1</accession>
<keyword evidence="2" id="KW-1185">Reference proteome</keyword>
<evidence type="ECO:0000313" key="1">
    <source>
        <dbReference type="EMBL" id="KAF5176565.1"/>
    </source>
</evidence>
<gene>
    <name evidence="1" type="ORF">FRX31_033849</name>
</gene>
<dbReference type="AlphaFoldDB" id="A0A7J6UWJ1"/>
<protein>
    <submittedName>
        <fullName evidence="1">Dnase i-like superfamily protein</fullName>
    </submittedName>
</protein>
<dbReference type="SUPFAM" id="SSF56219">
    <property type="entry name" value="DNase I-like"/>
    <property type="match status" value="1"/>
</dbReference>
<dbReference type="InterPro" id="IPR036691">
    <property type="entry name" value="Endo/exonu/phosph_ase_sf"/>
</dbReference>
<comment type="caution">
    <text evidence="1">The sequence shown here is derived from an EMBL/GenBank/DDBJ whole genome shotgun (WGS) entry which is preliminary data.</text>
</comment>
<organism evidence="1 2">
    <name type="scientific">Thalictrum thalictroides</name>
    <name type="common">Rue-anemone</name>
    <name type="synonym">Anemone thalictroides</name>
    <dbReference type="NCBI Taxonomy" id="46969"/>
    <lineage>
        <taxon>Eukaryota</taxon>
        <taxon>Viridiplantae</taxon>
        <taxon>Streptophyta</taxon>
        <taxon>Embryophyta</taxon>
        <taxon>Tracheophyta</taxon>
        <taxon>Spermatophyta</taxon>
        <taxon>Magnoliopsida</taxon>
        <taxon>Ranunculales</taxon>
        <taxon>Ranunculaceae</taxon>
        <taxon>Thalictroideae</taxon>
        <taxon>Thalictrum</taxon>
    </lineage>
</organism>
<evidence type="ECO:0000313" key="2">
    <source>
        <dbReference type="Proteomes" id="UP000554482"/>
    </source>
</evidence>
<reference evidence="1 2" key="1">
    <citation type="submission" date="2020-06" db="EMBL/GenBank/DDBJ databases">
        <title>Transcriptomic and genomic resources for Thalictrum thalictroides and T. hernandezii: Facilitating candidate gene discovery in an emerging model plant lineage.</title>
        <authorList>
            <person name="Arias T."/>
            <person name="Riano-Pachon D.M."/>
            <person name="Di Stilio V.S."/>
        </authorList>
    </citation>
    <scope>NUCLEOTIDE SEQUENCE [LARGE SCALE GENOMIC DNA]</scope>
    <source>
        <strain evidence="2">cv. WT478/WT964</strain>
        <tissue evidence="1">Leaves</tissue>
    </source>
</reference>
<dbReference type="Proteomes" id="UP000554482">
    <property type="component" value="Unassembled WGS sequence"/>
</dbReference>
<dbReference type="OrthoDB" id="1742302at2759"/>
<proteinExistence type="predicted"/>
<dbReference type="PANTHER" id="PTHR33710">
    <property type="entry name" value="BNAC02G09200D PROTEIN"/>
    <property type="match status" value="1"/>
</dbReference>
<sequence>MINFCRLRESPSSGNNVTWCSNQLGRRRIVARLDRALYNLAWIAKFSGWKFKVFESLGSDHSPLFGEPCSCPKPCNIPFKFNMCWTDHVSFLSTVKESWEQPMGGAPLQRVMKKLQRLKRVLKNWNRSVFGDLDNNIKSVKEDFTNLQMAVDQNLADEVMATLLRDKEIAHETALSNKNSFIKQKSSVKMELEGERNTTFFHTMLKINQGHSLISEIENEEGRLLTSQADIKEYMIQFFKDKFKAS</sequence>
<dbReference type="EMBL" id="JABWDY010042597">
    <property type="protein sequence ID" value="KAF5176565.1"/>
    <property type="molecule type" value="Genomic_DNA"/>
</dbReference>
<dbReference type="PANTHER" id="PTHR33710:SF71">
    <property type="entry name" value="ENDONUCLEASE_EXONUCLEASE_PHOSPHATASE DOMAIN-CONTAINING PROTEIN"/>
    <property type="match status" value="1"/>
</dbReference>